<sequence length="34" mass="3902">MLSQESVLMTVFGFLVLYGGLAYFLMIAMKSRKR</sequence>
<reference evidence="3" key="1">
    <citation type="journal article" date="2015" name="MBio">
        <title>Genome-resolved metagenomic analysis reveals roles for candidate phyla and other microbial community members in biogeochemical transformations in oil reservoirs.</title>
        <authorList>
            <person name="Hu P."/>
            <person name="Tom L."/>
            <person name="Singh A."/>
            <person name="Thomas B.C."/>
            <person name="Baker B.J."/>
            <person name="Piceno Y.M."/>
            <person name="Andersen G.L."/>
            <person name="Banfield J.F."/>
        </authorList>
    </citation>
    <scope>NUCLEOTIDE SEQUENCE [LARGE SCALE GENOMIC DNA]</scope>
    <source>
        <strain evidence="3">56_747</strain>
    </source>
</reference>
<name>A0A101IKE0_9EURY</name>
<dbReference type="PATRIC" id="fig|301375.6.peg.2132"/>
<protein>
    <recommendedName>
        <fullName evidence="6">MetS family NSS transporter small subunit</fullName>
    </recommendedName>
</protein>
<evidence type="ECO:0000313" key="2">
    <source>
        <dbReference type="EMBL" id="KUK43354.1"/>
    </source>
</evidence>
<feature type="transmembrane region" description="Helical" evidence="1">
    <location>
        <begin position="6"/>
        <end position="28"/>
    </location>
</feature>
<dbReference type="AlphaFoldDB" id="A0A101IKE0"/>
<keyword evidence="1" id="KW-1133">Transmembrane helix</keyword>
<comment type="caution">
    <text evidence="3">The sequence shown here is derived from an EMBL/GenBank/DDBJ whole genome shotgun (WGS) entry which is preliminary data.</text>
</comment>
<dbReference type="EMBL" id="LGHB01000007">
    <property type="protein sequence ID" value="KUK96871.1"/>
    <property type="molecule type" value="Genomic_DNA"/>
</dbReference>
<evidence type="ECO:0000313" key="5">
    <source>
        <dbReference type="Proteomes" id="UP000057043"/>
    </source>
</evidence>
<evidence type="ECO:0008006" key="6">
    <source>
        <dbReference type="Google" id="ProtNLM"/>
    </source>
</evidence>
<dbReference type="NCBIfam" id="NF033493">
    <property type="entry name" value="MetS_like_NSS"/>
    <property type="match status" value="1"/>
</dbReference>
<proteinExistence type="predicted"/>
<reference evidence="4 5" key="2">
    <citation type="journal article" date="2015" name="MBio">
        <title>Genome-Resolved Metagenomic Analysis Reveals Roles for Candidate Phyla and Other Microbial Community Members in Biogeochemical Transformations in Oil Reservoirs.</title>
        <authorList>
            <person name="Hu P."/>
            <person name="Tom L."/>
            <person name="Singh A."/>
            <person name="Thomas B.C."/>
            <person name="Baker B.J."/>
            <person name="Piceno Y.M."/>
            <person name="Andersen G.L."/>
            <person name="Banfield J.F."/>
        </authorList>
    </citation>
    <scope>NUCLEOTIDE SEQUENCE [LARGE SCALE GENOMIC DNA]</scope>
    <source>
        <strain evidence="2">57_489</strain>
    </source>
</reference>
<evidence type="ECO:0000256" key="1">
    <source>
        <dbReference type="SAM" id="Phobius"/>
    </source>
</evidence>
<evidence type="ECO:0000313" key="3">
    <source>
        <dbReference type="EMBL" id="KUK96871.1"/>
    </source>
</evidence>
<evidence type="ECO:0000313" key="4">
    <source>
        <dbReference type="Proteomes" id="UP000053961"/>
    </source>
</evidence>
<dbReference type="Proteomes" id="UP000053961">
    <property type="component" value="Unassembled WGS sequence"/>
</dbReference>
<keyword evidence="1" id="KW-0812">Transmembrane</keyword>
<dbReference type="Proteomes" id="UP000057043">
    <property type="component" value="Unassembled WGS sequence"/>
</dbReference>
<accession>A0A101IKE0</accession>
<gene>
    <name evidence="2" type="ORF">XD72_2273</name>
    <name evidence="3" type="ORF">XE07_0822</name>
</gene>
<keyword evidence="1" id="KW-0472">Membrane</keyword>
<dbReference type="EMBL" id="LGFT01000083">
    <property type="protein sequence ID" value="KUK43354.1"/>
    <property type="molecule type" value="Genomic_DNA"/>
</dbReference>
<organism evidence="3 4">
    <name type="scientific">Methanothrix harundinacea</name>
    <dbReference type="NCBI Taxonomy" id="301375"/>
    <lineage>
        <taxon>Archaea</taxon>
        <taxon>Methanobacteriati</taxon>
        <taxon>Methanobacteriota</taxon>
        <taxon>Stenosarchaea group</taxon>
        <taxon>Methanomicrobia</taxon>
        <taxon>Methanotrichales</taxon>
        <taxon>Methanotrichaceae</taxon>
        <taxon>Methanothrix</taxon>
    </lineage>
</organism>